<accession>A0ACC1PFG4</accession>
<evidence type="ECO:0000313" key="1">
    <source>
        <dbReference type="EMBL" id="KAJ2990950.1"/>
    </source>
</evidence>
<organism evidence="1 2">
    <name type="scientific">Xylaria curta</name>
    <dbReference type="NCBI Taxonomy" id="42375"/>
    <lineage>
        <taxon>Eukaryota</taxon>
        <taxon>Fungi</taxon>
        <taxon>Dikarya</taxon>
        <taxon>Ascomycota</taxon>
        <taxon>Pezizomycotina</taxon>
        <taxon>Sordariomycetes</taxon>
        <taxon>Xylariomycetidae</taxon>
        <taxon>Xylariales</taxon>
        <taxon>Xylariaceae</taxon>
        <taxon>Xylaria</taxon>
    </lineage>
</organism>
<protein>
    <submittedName>
        <fullName evidence="1">Uncharacterized protein</fullName>
    </submittedName>
</protein>
<sequence>MPDKPANPVGSHRPKKPQSTTSRTAKNAGPIMPLGVIGDNRTGSEVKTSSTLVFADFSGGDATGGGIQFTKDKELILTSVKVGGAELGAKQSDHGTQAPPFQTFKIEPAEGKGARVKLEDSGPESANSEK</sequence>
<keyword evidence="2" id="KW-1185">Reference proteome</keyword>
<reference evidence="1" key="1">
    <citation type="submission" date="2022-10" db="EMBL/GenBank/DDBJ databases">
        <title>Genome Sequence of Xylaria curta.</title>
        <authorList>
            <person name="Buettner E."/>
        </authorList>
    </citation>
    <scope>NUCLEOTIDE SEQUENCE</scope>
    <source>
        <strain evidence="1">Babe10</strain>
    </source>
</reference>
<gene>
    <name evidence="1" type="ORF">NUW58_g2705</name>
</gene>
<evidence type="ECO:0000313" key="2">
    <source>
        <dbReference type="Proteomes" id="UP001143856"/>
    </source>
</evidence>
<dbReference type="Proteomes" id="UP001143856">
    <property type="component" value="Unassembled WGS sequence"/>
</dbReference>
<dbReference type="EMBL" id="JAPDGR010000367">
    <property type="protein sequence ID" value="KAJ2990950.1"/>
    <property type="molecule type" value="Genomic_DNA"/>
</dbReference>
<comment type="caution">
    <text evidence="1">The sequence shown here is derived from an EMBL/GenBank/DDBJ whole genome shotgun (WGS) entry which is preliminary data.</text>
</comment>
<name>A0ACC1PFG4_9PEZI</name>
<proteinExistence type="predicted"/>